<evidence type="ECO:0000313" key="2">
    <source>
        <dbReference type="Proteomes" id="UP000697998"/>
    </source>
</evidence>
<accession>A0A935UE74</accession>
<dbReference type="AlphaFoldDB" id="A0A935UE74"/>
<comment type="caution">
    <text evidence="1">The sequence shown here is derived from an EMBL/GenBank/DDBJ whole genome shotgun (WGS) entry which is preliminary data.</text>
</comment>
<dbReference type="Proteomes" id="UP000697998">
    <property type="component" value="Unassembled WGS sequence"/>
</dbReference>
<name>A0A935UE74_9PROT</name>
<sequence>MAHHEPPNCLFCGEIFQADARNAARQKYCSKPPCRRASQAASRRAWLEKPKNQDYFRGPENVVRVQLWRAAHPGYWRRSRKESEAERETALALQDVCPAQALEIADDLQKGQKLRYKMSGVLNPLF</sequence>
<reference evidence="1 2" key="1">
    <citation type="submission" date="2020-10" db="EMBL/GenBank/DDBJ databases">
        <title>Connecting structure to function with the recovery of over 1000 high-quality activated sludge metagenome-assembled genomes encoding full-length rRNA genes using long-read sequencing.</title>
        <authorList>
            <person name="Singleton C.M."/>
            <person name="Petriglieri F."/>
            <person name="Kristensen J.M."/>
            <person name="Kirkegaard R.H."/>
            <person name="Michaelsen T.Y."/>
            <person name="Andersen M.H."/>
            <person name="Karst S.M."/>
            <person name="Dueholm M.S."/>
            <person name="Nielsen P.H."/>
            <person name="Albertsen M."/>
        </authorList>
    </citation>
    <scope>NUCLEOTIDE SEQUENCE [LARGE SCALE GENOMIC DNA]</scope>
    <source>
        <strain evidence="1">EsbW_18-Q3-R4-48_BATAC.285</strain>
    </source>
</reference>
<proteinExistence type="predicted"/>
<protein>
    <submittedName>
        <fullName evidence="1">Uncharacterized protein</fullName>
    </submittedName>
</protein>
<gene>
    <name evidence="1" type="ORF">IPJ27_00130</name>
</gene>
<dbReference type="EMBL" id="JADJMH010000001">
    <property type="protein sequence ID" value="MBK7673282.1"/>
    <property type="molecule type" value="Genomic_DNA"/>
</dbReference>
<evidence type="ECO:0000313" key="1">
    <source>
        <dbReference type="EMBL" id="MBK7673282.1"/>
    </source>
</evidence>
<organism evidence="1 2">
    <name type="scientific">Candidatus Accumulibacter proximus</name>
    <dbReference type="NCBI Taxonomy" id="2954385"/>
    <lineage>
        <taxon>Bacteria</taxon>
        <taxon>Pseudomonadati</taxon>
        <taxon>Pseudomonadota</taxon>
        <taxon>Betaproteobacteria</taxon>
        <taxon>Candidatus Accumulibacter</taxon>
    </lineage>
</organism>